<reference evidence="3 4" key="1">
    <citation type="submission" date="2021-07" db="EMBL/GenBank/DDBJ databases">
        <title>Paenibacillus radiodurans sp. nov., isolated from the southeastern edge of Tengger Desert.</title>
        <authorList>
            <person name="Zhang G."/>
        </authorList>
    </citation>
    <scope>NUCLEOTIDE SEQUENCE [LARGE SCALE GENOMIC DNA]</scope>
    <source>
        <strain evidence="3 4">DT7-4</strain>
    </source>
</reference>
<dbReference type="CDD" id="cd07814">
    <property type="entry name" value="SRPBCC_CalC_Aha1-like"/>
    <property type="match status" value="1"/>
</dbReference>
<feature type="domain" description="Activator of Hsp90 ATPase homologue 1/2-like C-terminal" evidence="2">
    <location>
        <begin position="88"/>
        <end position="196"/>
    </location>
</feature>
<evidence type="ECO:0000256" key="1">
    <source>
        <dbReference type="ARBA" id="ARBA00006817"/>
    </source>
</evidence>
<dbReference type="Gene3D" id="3.30.530.20">
    <property type="match status" value="1"/>
</dbReference>
<sequence>MAGTIFKQAVKEATGLAWEEWIMKLGQEVDQLWSHEQIKHYVGEQHGVSEEWSEWIALMYEQMMGRVPVGTTKDAGVQIGVRKTMALTKERVWDFLTSSKGLPLWIGELPSLTLQAGHEYESKEGVSGKITVVVPYHKLRMTWKRPEWDNPSRLQIYFLSTNTGKTTIAIHQEMLEDVYMREVMRRHWEEMLHKLNNDEELQAP</sequence>
<comment type="caution">
    <text evidence="3">The sequence shown here is derived from an EMBL/GenBank/DDBJ whole genome shotgun (WGS) entry which is preliminary data.</text>
</comment>
<dbReference type="Pfam" id="PF08327">
    <property type="entry name" value="AHSA1"/>
    <property type="match status" value="1"/>
</dbReference>
<keyword evidence="4" id="KW-1185">Reference proteome</keyword>
<dbReference type="EMBL" id="JAHZIJ010000001">
    <property type="protein sequence ID" value="MBW7473934.1"/>
    <property type="molecule type" value="Genomic_DNA"/>
</dbReference>
<accession>A0ABS7D261</accession>
<dbReference type="InterPro" id="IPR023393">
    <property type="entry name" value="START-like_dom_sf"/>
</dbReference>
<dbReference type="SUPFAM" id="SSF55961">
    <property type="entry name" value="Bet v1-like"/>
    <property type="match status" value="1"/>
</dbReference>
<proteinExistence type="inferred from homology"/>
<evidence type="ECO:0000259" key="2">
    <source>
        <dbReference type="Pfam" id="PF08327"/>
    </source>
</evidence>
<gene>
    <name evidence="3" type="ORF">K0T92_04200</name>
</gene>
<organism evidence="3 4">
    <name type="scientific">Paenibacillus oenotherae</name>
    <dbReference type="NCBI Taxonomy" id="1435645"/>
    <lineage>
        <taxon>Bacteria</taxon>
        <taxon>Bacillati</taxon>
        <taxon>Bacillota</taxon>
        <taxon>Bacilli</taxon>
        <taxon>Bacillales</taxon>
        <taxon>Paenibacillaceae</taxon>
        <taxon>Paenibacillus</taxon>
    </lineage>
</organism>
<protein>
    <submittedName>
        <fullName evidence="3">SRPBCC domain-containing protein</fullName>
    </submittedName>
</protein>
<evidence type="ECO:0000313" key="4">
    <source>
        <dbReference type="Proteomes" id="UP000812277"/>
    </source>
</evidence>
<dbReference type="InterPro" id="IPR013538">
    <property type="entry name" value="ASHA1/2-like_C"/>
</dbReference>
<comment type="similarity">
    <text evidence="1">Belongs to the AHA1 family.</text>
</comment>
<evidence type="ECO:0000313" key="3">
    <source>
        <dbReference type="EMBL" id="MBW7473934.1"/>
    </source>
</evidence>
<dbReference type="Proteomes" id="UP000812277">
    <property type="component" value="Unassembled WGS sequence"/>
</dbReference>
<name>A0ABS7D261_9BACL</name>